<organism evidence="1 2">
    <name type="scientific">Nocardioides szechwanensis</name>
    <dbReference type="NCBI Taxonomy" id="1005944"/>
    <lineage>
        <taxon>Bacteria</taxon>
        <taxon>Bacillati</taxon>
        <taxon>Actinomycetota</taxon>
        <taxon>Actinomycetes</taxon>
        <taxon>Propionibacteriales</taxon>
        <taxon>Nocardioidaceae</taxon>
        <taxon>Nocardioides</taxon>
    </lineage>
</organism>
<evidence type="ECO:0000313" key="2">
    <source>
        <dbReference type="Proteomes" id="UP000199004"/>
    </source>
</evidence>
<sequence>MSQRHQSSSATVRRRMSLVLPWVLPVLFVAGVGAFVALDGDGRDGAAEPVPSNGMGHIHGLGVADQGQTIYIGAHTGFFRASAGEPTERVGDTWQDTMAFLRVSEGDFLASGHPDLTSDLPTHLGLVGSTDQGRTWELLSLAGEADFHALESAGRWVVGYDSHGERILASKDRQTWTTIDDGPMLDVAVAPVNTAAKLDQGELGAFLATTATGEVVRYPGASGQPRPLTTAPTLALLDWPTPELLVGVDPQGTVYLSRTGGRDWESRGSIGGSPGALEVTANAWYAATATNVVVSLDQGQTWSVIA</sequence>
<evidence type="ECO:0008006" key="3">
    <source>
        <dbReference type="Google" id="ProtNLM"/>
    </source>
</evidence>
<reference evidence="1 2" key="1">
    <citation type="submission" date="2016-10" db="EMBL/GenBank/DDBJ databases">
        <authorList>
            <person name="de Groot N.N."/>
        </authorList>
    </citation>
    <scope>NUCLEOTIDE SEQUENCE [LARGE SCALE GENOMIC DNA]</scope>
    <source>
        <strain evidence="1 2">CGMCC 1.11147</strain>
    </source>
</reference>
<accession>A0A1H0K7E9</accession>
<evidence type="ECO:0000313" key="1">
    <source>
        <dbReference type="EMBL" id="SDO51799.1"/>
    </source>
</evidence>
<keyword evidence="2" id="KW-1185">Reference proteome</keyword>
<dbReference type="Proteomes" id="UP000199004">
    <property type="component" value="Unassembled WGS sequence"/>
</dbReference>
<gene>
    <name evidence="1" type="ORF">SAMN05192576_4178</name>
</gene>
<protein>
    <recommendedName>
        <fullName evidence="3">BNR/Asp-box repeat-containing protein</fullName>
    </recommendedName>
</protein>
<name>A0A1H0K7E9_9ACTN</name>
<proteinExistence type="predicted"/>
<dbReference type="SUPFAM" id="SSF110296">
    <property type="entry name" value="Oligoxyloglucan reducing end-specific cellobiohydrolase"/>
    <property type="match status" value="1"/>
</dbReference>
<dbReference type="EMBL" id="FNIC01000009">
    <property type="protein sequence ID" value="SDO51799.1"/>
    <property type="molecule type" value="Genomic_DNA"/>
</dbReference>
<dbReference type="AlphaFoldDB" id="A0A1H0K7E9"/>
<dbReference type="STRING" id="1005944.SAMN05192576_4178"/>